<dbReference type="CDD" id="cd04859">
    <property type="entry name" value="Prim_Pol"/>
    <property type="match status" value="1"/>
</dbReference>
<dbReference type="InterPro" id="IPR014820">
    <property type="entry name" value="PriCT_1"/>
</dbReference>
<feature type="domain" description="Primase C-terminal 1" evidence="2">
    <location>
        <begin position="253"/>
        <end position="320"/>
    </location>
</feature>
<protein>
    <submittedName>
        <fullName evidence="4">Bifunctional DNA primase/polymerase</fullName>
    </submittedName>
</protein>
<dbReference type="Pfam" id="PF09250">
    <property type="entry name" value="Prim-Pol"/>
    <property type="match status" value="1"/>
</dbReference>
<gene>
    <name evidence="4" type="ORF">GCM10009549_09570</name>
</gene>
<dbReference type="Proteomes" id="UP001501005">
    <property type="component" value="Unassembled WGS sequence"/>
</dbReference>
<dbReference type="InterPro" id="IPR015330">
    <property type="entry name" value="DNA_primase/pol_bifunc_N"/>
</dbReference>
<evidence type="ECO:0000259" key="2">
    <source>
        <dbReference type="SMART" id="SM00942"/>
    </source>
</evidence>
<dbReference type="SUPFAM" id="SSF56747">
    <property type="entry name" value="Prim-pol domain"/>
    <property type="match status" value="1"/>
</dbReference>
<organism evidence="4 5">
    <name type="scientific">Streptomyces thermoalcalitolerans</name>
    <dbReference type="NCBI Taxonomy" id="65605"/>
    <lineage>
        <taxon>Bacteria</taxon>
        <taxon>Bacillati</taxon>
        <taxon>Actinomycetota</taxon>
        <taxon>Actinomycetes</taxon>
        <taxon>Kitasatosporales</taxon>
        <taxon>Streptomycetaceae</taxon>
        <taxon>Streptomyces</taxon>
    </lineage>
</organism>
<dbReference type="SMART" id="SM00943">
    <property type="entry name" value="Prim-Pol"/>
    <property type="match status" value="1"/>
</dbReference>
<proteinExistence type="predicted"/>
<evidence type="ECO:0000313" key="4">
    <source>
        <dbReference type="EMBL" id="GAA0905359.1"/>
    </source>
</evidence>
<feature type="compositionally biased region" description="Basic and acidic residues" evidence="1">
    <location>
        <begin position="77"/>
        <end position="87"/>
    </location>
</feature>
<keyword evidence="5" id="KW-1185">Reference proteome</keyword>
<feature type="domain" description="DNA primase/polymerase bifunctional N-terminal" evidence="3">
    <location>
        <begin position="39"/>
        <end position="222"/>
    </location>
</feature>
<dbReference type="SMART" id="SM00942">
    <property type="entry name" value="PriCT_1"/>
    <property type="match status" value="1"/>
</dbReference>
<comment type="caution">
    <text evidence="4">The sequence shown here is derived from an EMBL/GenBank/DDBJ whole genome shotgun (WGS) entry which is preliminary data.</text>
</comment>
<dbReference type="RefSeq" id="WP_344047074.1">
    <property type="nucleotide sequence ID" value="NZ_BAAAHG010000004.1"/>
</dbReference>
<evidence type="ECO:0000256" key="1">
    <source>
        <dbReference type="SAM" id="MobiDB-lite"/>
    </source>
</evidence>
<dbReference type="EMBL" id="BAAAHG010000004">
    <property type="protein sequence ID" value="GAA0905359.1"/>
    <property type="molecule type" value="Genomic_DNA"/>
</dbReference>
<sequence>MSSKTNAPAATGAQTDQLAGGSVPIVTQASAWQHALAQASEAARRGFHVFPLGRGKLPAIRSPHREDPPGTPPCRGECGRPGHGVHDATSDLDAVARLFSQAPHATGYGIACGRGPEPLIGIDLDRKNGVDGVEELQRLARVHGFTVPRTITVCTPSGGFHLWFTGPAGVKVPNSAGRLAPGVDVRGTAGYLVGPGSMTPAGTYDLHPGLDELTVYPIPAPLLRLILPPPPAPRPVTGRRGAARLGRRMLGLIRTVLEAHQGERNGRLFWAACKAFEAAQNGDADAAAVERALVEAALAVGLDEREARATIASAQRTAGRGAA</sequence>
<evidence type="ECO:0000313" key="5">
    <source>
        <dbReference type="Proteomes" id="UP001501005"/>
    </source>
</evidence>
<accession>A0ABP3YT58</accession>
<reference evidence="5" key="1">
    <citation type="journal article" date="2019" name="Int. J. Syst. Evol. Microbiol.">
        <title>The Global Catalogue of Microorganisms (GCM) 10K type strain sequencing project: providing services to taxonomists for standard genome sequencing and annotation.</title>
        <authorList>
            <consortium name="The Broad Institute Genomics Platform"/>
            <consortium name="The Broad Institute Genome Sequencing Center for Infectious Disease"/>
            <person name="Wu L."/>
            <person name="Ma J."/>
        </authorList>
    </citation>
    <scope>NUCLEOTIDE SEQUENCE [LARGE SCALE GENOMIC DNA]</scope>
    <source>
        <strain evidence="5">JCM 10673</strain>
    </source>
</reference>
<feature type="region of interest" description="Disordered" evidence="1">
    <location>
        <begin position="58"/>
        <end position="87"/>
    </location>
</feature>
<name>A0ABP3YT58_9ACTN</name>
<evidence type="ECO:0000259" key="3">
    <source>
        <dbReference type="SMART" id="SM00943"/>
    </source>
</evidence>